<dbReference type="Gene3D" id="1.10.3720.10">
    <property type="entry name" value="MetI-like"/>
    <property type="match status" value="1"/>
</dbReference>
<evidence type="ECO:0000256" key="1">
    <source>
        <dbReference type="ARBA" id="ARBA00004651"/>
    </source>
</evidence>
<gene>
    <name evidence="9" type="ORF">SAMN04487772_11136</name>
</gene>
<evidence type="ECO:0000256" key="4">
    <source>
        <dbReference type="ARBA" id="ARBA00022692"/>
    </source>
</evidence>
<keyword evidence="10" id="KW-1185">Reference proteome</keyword>
<keyword evidence="4 7" id="KW-0812">Transmembrane</keyword>
<reference evidence="9 10" key="1">
    <citation type="submission" date="2016-10" db="EMBL/GenBank/DDBJ databases">
        <authorList>
            <person name="de Groot N.N."/>
        </authorList>
    </citation>
    <scope>NUCLEOTIDE SEQUENCE [LARGE SCALE GENOMIC DNA]</scope>
    <source>
        <strain evidence="9 10">DSM 1801</strain>
    </source>
</reference>
<accession>A0A1I0CT14</accession>
<evidence type="ECO:0000313" key="10">
    <source>
        <dbReference type="Proteomes" id="UP000199800"/>
    </source>
</evidence>
<feature type="transmembrane region" description="Helical" evidence="7">
    <location>
        <begin position="388"/>
        <end position="411"/>
    </location>
</feature>
<dbReference type="PANTHER" id="PTHR43227">
    <property type="entry name" value="BLL4140 PROTEIN"/>
    <property type="match status" value="1"/>
</dbReference>
<dbReference type="CDD" id="cd06261">
    <property type="entry name" value="TM_PBP2"/>
    <property type="match status" value="1"/>
</dbReference>
<name>A0A1I0CT14_9FIRM</name>
<dbReference type="SUPFAM" id="SSF161098">
    <property type="entry name" value="MetI-like"/>
    <property type="match status" value="1"/>
</dbReference>
<dbReference type="OrthoDB" id="2637002at2"/>
<dbReference type="InterPro" id="IPR000515">
    <property type="entry name" value="MetI-like"/>
</dbReference>
<keyword evidence="6 7" id="KW-0472">Membrane</keyword>
<evidence type="ECO:0000256" key="6">
    <source>
        <dbReference type="ARBA" id="ARBA00023136"/>
    </source>
</evidence>
<keyword evidence="2 7" id="KW-0813">Transport</keyword>
<evidence type="ECO:0000256" key="7">
    <source>
        <dbReference type="RuleBase" id="RU363032"/>
    </source>
</evidence>
<evidence type="ECO:0000256" key="3">
    <source>
        <dbReference type="ARBA" id="ARBA00022475"/>
    </source>
</evidence>
<dbReference type="InterPro" id="IPR050809">
    <property type="entry name" value="UgpAE/MalFG_permease"/>
</dbReference>
<dbReference type="Proteomes" id="UP000199800">
    <property type="component" value="Unassembled WGS sequence"/>
</dbReference>
<sequence>MEQARQKKSMDRLVAAARFAAILLAICLFIPGLNPSRISGLIGKNLSLFTSGLFYKQLIANFGRCLKKGWVLESTLRLLFVSSMIAIVGIILVIAGGCMSLGERKFKKLGAYFTLIGSAITGFSFVGIYVAYKQVSNTQNLKKVAPVLPDGFIILLVLVVMMFLLSVLECIFLPKPDKEDMYEMQPRFQLFLMLLPFVALSFVFSYLPLSGWRFAFFDYKAGDTLTMDKFVGFKWFAYLFRNAATRRDIIHVIRNTLAMSFINIAMLWVPMAFAIFLTEIKSNRFRRFVQIFTTIPNFISWVLVYAVAFAIFSTDGFLSTTLVDAGIMSEGKNFLLGGGHVWLKMFAWGTWKGLGWNAIIYIAAISGIDQQLYEAATVDGAGRFQRMWSITVPSLIPTFCVLLLLAVAGILNNGLEQYLVFENADNSQFIQVLDLYVYKLGIGKGIIPLSTVIGMAKSIISVILLFVANKISKMIRGESIV</sequence>
<dbReference type="AlphaFoldDB" id="A0A1I0CT14"/>
<dbReference type="STRING" id="29364.SAMN04487772_11136"/>
<comment type="similarity">
    <text evidence="7">Belongs to the binding-protein-dependent transport system permease family.</text>
</comment>
<organism evidence="9 10">
    <name type="scientific">[Clostridium] polysaccharolyticum</name>
    <dbReference type="NCBI Taxonomy" id="29364"/>
    <lineage>
        <taxon>Bacteria</taxon>
        <taxon>Bacillati</taxon>
        <taxon>Bacillota</taxon>
        <taxon>Clostridia</taxon>
        <taxon>Lachnospirales</taxon>
        <taxon>Lachnospiraceae</taxon>
    </lineage>
</organism>
<feature type="transmembrane region" description="Helical" evidence="7">
    <location>
        <begin position="12"/>
        <end position="33"/>
    </location>
</feature>
<feature type="transmembrane region" description="Helical" evidence="7">
    <location>
        <begin position="345"/>
        <end position="368"/>
    </location>
</feature>
<feature type="transmembrane region" description="Helical" evidence="7">
    <location>
        <begin position="152"/>
        <end position="174"/>
    </location>
</feature>
<dbReference type="EMBL" id="FOHN01000011">
    <property type="protein sequence ID" value="SET22505.1"/>
    <property type="molecule type" value="Genomic_DNA"/>
</dbReference>
<evidence type="ECO:0000256" key="2">
    <source>
        <dbReference type="ARBA" id="ARBA00022448"/>
    </source>
</evidence>
<feature type="transmembrane region" description="Helical" evidence="7">
    <location>
        <begin position="446"/>
        <end position="468"/>
    </location>
</feature>
<dbReference type="GO" id="GO:0055085">
    <property type="term" value="P:transmembrane transport"/>
    <property type="evidence" value="ECO:0007669"/>
    <property type="project" value="InterPro"/>
</dbReference>
<dbReference type="PANTHER" id="PTHR43227:SF11">
    <property type="entry name" value="BLL4140 PROTEIN"/>
    <property type="match status" value="1"/>
</dbReference>
<feature type="transmembrane region" description="Helical" evidence="7">
    <location>
        <begin position="257"/>
        <end position="277"/>
    </location>
</feature>
<dbReference type="RefSeq" id="WP_092477855.1">
    <property type="nucleotide sequence ID" value="NZ_FOHN01000011.1"/>
</dbReference>
<dbReference type="Pfam" id="PF00528">
    <property type="entry name" value="BPD_transp_1"/>
    <property type="match status" value="1"/>
</dbReference>
<feature type="domain" description="ABC transmembrane type-1" evidence="8">
    <location>
        <begin position="253"/>
        <end position="468"/>
    </location>
</feature>
<feature type="transmembrane region" description="Helical" evidence="7">
    <location>
        <begin position="78"/>
        <end position="102"/>
    </location>
</feature>
<protein>
    <submittedName>
        <fullName evidence="9">Putative aldouronate transport system permease protein</fullName>
    </submittedName>
</protein>
<keyword evidence="3" id="KW-1003">Cell membrane</keyword>
<feature type="transmembrane region" description="Helical" evidence="7">
    <location>
        <begin position="109"/>
        <end position="132"/>
    </location>
</feature>
<keyword evidence="5 7" id="KW-1133">Transmembrane helix</keyword>
<dbReference type="InterPro" id="IPR035906">
    <property type="entry name" value="MetI-like_sf"/>
</dbReference>
<comment type="subcellular location">
    <subcellularLocation>
        <location evidence="1 7">Cell membrane</location>
        <topology evidence="1 7">Multi-pass membrane protein</topology>
    </subcellularLocation>
</comment>
<proteinExistence type="inferred from homology"/>
<feature type="transmembrane region" description="Helical" evidence="7">
    <location>
        <begin position="289"/>
        <end position="312"/>
    </location>
</feature>
<dbReference type="PROSITE" id="PS50928">
    <property type="entry name" value="ABC_TM1"/>
    <property type="match status" value="1"/>
</dbReference>
<evidence type="ECO:0000256" key="5">
    <source>
        <dbReference type="ARBA" id="ARBA00022989"/>
    </source>
</evidence>
<dbReference type="GO" id="GO:0005886">
    <property type="term" value="C:plasma membrane"/>
    <property type="evidence" value="ECO:0007669"/>
    <property type="project" value="UniProtKB-SubCell"/>
</dbReference>
<feature type="transmembrane region" description="Helical" evidence="7">
    <location>
        <begin position="186"/>
        <end position="207"/>
    </location>
</feature>
<evidence type="ECO:0000313" key="9">
    <source>
        <dbReference type="EMBL" id="SET22505.1"/>
    </source>
</evidence>
<evidence type="ECO:0000259" key="8">
    <source>
        <dbReference type="PROSITE" id="PS50928"/>
    </source>
</evidence>